<dbReference type="Gene3D" id="1.10.4100.10">
    <property type="entry name" value="2-methylcitrate dehydratase PrpD"/>
    <property type="match status" value="1"/>
</dbReference>
<keyword evidence="5" id="KW-1185">Reference proteome</keyword>
<comment type="similarity">
    <text evidence="1">Belongs to the PrpD family.</text>
</comment>
<proteinExistence type="inferred from homology"/>
<accession>A0ABQ2M5Z6</accession>
<feature type="domain" description="MmgE/PrpD C-terminal" evidence="3">
    <location>
        <begin position="279"/>
        <end position="429"/>
    </location>
</feature>
<evidence type="ECO:0000259" key="2">
    <source>
        <dbReference type="Pfam" id="PF03972"/>
    </source>
</evidence>
<dbReference type="InterPro" id="IPR045336">
    <property type="entry name" value="MmgE_PrpD_N"/>
</dbReference>
<dbReference type="InterPro" id="IPR045337">
    <property type="entry name" value="MmgE_PrpD_C"/>
</dbReference>
<dbReference type="SUPFAM" id="SSF103378">
    <property type="entry name" value="2-methylcitrate dehydratase PrpD"/>
    <property type="match status" value="1"/>
</dbReference>
<evidence type="ECO:0000259" key="3">
    <source>
        <dbReference type="Pfam" id="PF19305"/>
    </source>
</evidence>
<name>A0ABQ2M5Z6_9MICC</name>
<evidence type="ECO:0000313" key="5">
    <source>
        <dbReference type="Proteomes" id="UP000642509"/>
    </source>
</evidence>
<evidence type="ECO:0000313" key="4">
    <source>
        <dbReference type="EMBL" id="GGO47261.1"/>
    </source>
</evidence>
<gene>
    <name evidence="4" type="ORF">GCM10010977_24080</name>
</gene>
<dbReference type="Pfam" id="PF03972">
    <property type="entry name" value="MmgE_PrpD_N"/>
    <property type="match status" value="1"/>
</dbReference>
<organism evidence="4 5">
    <name type="scientific">Citricoccus zhacaiensis</name>
    <dbReference type="NCBI Taxonomy" id="489142"/>
    <lineage>
        <taxon>Bacteria</taxon>
        <taxon>Bacillati</taxon>
        <taxon>Actinomycetota</taxon>
        <taxon>Actinomycetes</taxon>
        <taxon>Micrococcales</taxon>
        <taxon>Micrococcaceae</taxon>
        <taxon>Citricoccus</taxon>
    </lineage>
</organism>
<protein>
    <submittedName>
        <fullName evidence="4">MmgE/PrpD family protein</fullName>
    </submittedName>
</protein>
<dbReference type="InterPro" id="IPR042188">
    <property type="entry name" value="MmgE/PrpD_sf_2"/>
</dbReference>
<comment type="caution">
    <text evidence="4">The sequence shown here is derived from an EMBL/GenBank/DDBJ whole genome shotgun (WGS) entry which is preliminary data.</text>
</comment>
<dbReference type="Pfam" id="PF19305">
    <property type="entry name" value="MmgE_PrpD_C"/>
    <property type="match status" value="1"/>
</dbReference>
<dbReference type="InterPro" id="IPR005656">
    <property type="entry name" value="MmgE_PrpD"/>
</dbReference>
<dbReference type="Gene3D" id="3.30.1330.120">
    <property type="entry name" value="2-methylcitrate dehydratase PrpD"/>
    <property type="match status" value="1"/>
</dbReference>
<reference evidence="5" key="1">
    <citation type="journal article" date="2019" name="Int. J. Syst. Evol. Microbiol.">
        <title>The Global Catalogue of Microorganisms (GCM) 10K type strain sequencing project: providing services to taxonomists for standard genome sequencing and annotation.</title>
        <authorList>
            <consortium name="The Broad Institute Genomics Platform"/>
            <consortium name="The Broad Institute Genome Sequencing Center for Infectious Disease"/>
            <person name="Wu L."/>
            <person name="Ma J."/>
        </authorList>
    </citation>
    <scope>NUCLEOTIDE SEQUENCE [LARGE SCALE GENOMIC DNA]</scope>
    <source>
        <strain evidence="5">CGMCC 1.7064</strain>
    </source>
</reference>
<dbReference type="InterPro" id="IPR042183">
    <property type="entry name" value="MmgE/PrpD_sf_1"/>
</dbReference>
<dbReference type="PANTHER" id="PTHR16943">
    <property type="entry name" value="2-METHYLCITRATE DEHYDRATASE-RELATED"/>
    <property type="match status" value="1"/>
</dbReference>
<dbReference type="InterPro" id="IPR036148">
    <property type="entry name" value="MmgE/PrpD_sf"/>
</dbReference>
<feature type="domain" description="MmgE/PrpD N-terminal" evidence="2">
    <location>
        <begin position="24"/>
        <end position="252"/>
    </location>
</feature>
<dbReference type="EMBL" id="BMLQ01000007">
    <property type="protein sequence ID" value="GGO47261.1"/>
    <property type="molecule type" value="Genomic_DNA"/>
</dbReference>
<sequence>MDSGSTAPMSAETRHACIKAVDGLAAFAEGLSPEDVPARVRERLQTMLIDLFGVTAAGHRTPEMRALIEAWKPASGTVPLIGTGVRADPDTAMLLNATAACALELDEGNKHARGHPAVHVVFAAMAAAQTAGAAVSGQRFLTAVAAGYEVAARFGAAVERDPRWHTHGHWGATGAACAAALIQGASKAEVAAAIDSAAGLVHATPWEMVLDGNFTRNLWAGGANIAGLNAVRLARSGLVSNSGAAASTLGGLVGTLDPSGLTAGLGQVWLLEQGYSKIHASCSYTHAPVDLVQGLRREHSFTAAEVTAVAVATHSLAKPLLGRDVRNRLSAMFSLPFVVATAIMHEVVDPDTMDPESPGFEATRPFMDKVSVHVEPEFDERLPGERWARVRIELTDGTVLERSQPNPIGDTDFEPLDRAQTVAKIESLIGAEEAGWVIDAVHRLASDAEARSALGSLNRIVPVNETILVVAEGDSDRSMRDGTAQLPYYLDSTREDGLA</sequence>
<dbReference type="PANTHER" id="PTHR16943:SF8">
    <property type="entry name" value="2-METHYLCITRATE DEHYDRATASE"/>
    <property type="match status" value="1"/>
</dbReference>
<dbReference type="Proteomes" id="UP000642509">
    <property type="component" value="Unassembled WGS sequence"/>
</dbReference>
<evidence type="ECO:0000256" key="1">
    <source>
        <dbReference type="ARBA" id="ARBA00006174"/>
    </source>
</evidence>